<evidence type="ECO:0000313" key="3">
    <source>
        <dbReference type="EMBL" id="CAL4807800.1"/>
    </source>
</evidence>
<feature type="compositionally biased region" description="Basic and acidic residues" evidence="1">
    <location>
        <begin position="288"/>
        <end position="297"/>
    </location>
</feature>
<sequence length="885" mass="97727">MQTREVVTDVQETLQLDMSPIAKEWKENPPLEIPIDSSTPKRFAGRLPSTRVLGDADSEPGPSQPSGSKAAVVDDTATVGEDQGADVCPEGDEPLVCGDGPGDKSPVPDDLFHSTAVVTRKSQYQERDDLENEKKRKIGTSEANDPEEGRPETKMEKLAAAKELKKQQKLAKAAAKKATAKAKKELAQKKKADAKAKAMAKKKEKDEKLKAEKAEKAAKAKNSKSKAEPKGKTEGGKAAKKKKVENQVEKENIPHAEDNGESVAMPEVEPVPPVVAGPPEPASANADARSDAADHGENTAGKKTFARRYRPTRGDAVARFDSIKETFNSNFTGRFWSTSMMEVEWWNHCMKSLKIETKQAYTINYIEFFQSCVLSFEDPYHGPELQASMLGPLHQVFVVTILLLGFMDVIDPGKNSFEILEIYAGEQLACAMVLGSKWEHFVVLLGVCMYRQALWMKHFGHLCLKRVYPPKFVGKILEMKDEFIKAMPELPEVTTDGPSVIELLVEMPTGSPAKPLPPAAVEPVGGGGAEALALECDKVDASKALGVTAGPEHEPKPSKRKPNPDWNTTDATGDDSVYASASIPPQELTERAIYMRLHRVFKKRKDGTFILDDEWNKAWLDVDGGGRESLYAIFEKVGYDRERLVKRCQAITEKNSEEVSEVEGEWLTVADMEKLGFSETKIKGVIRYTESRSHLQRKTKRHIQRECLEWEEDASDAEIDAPDLDWGFMDVQKDQTPGLVMDQHMQDEDTAPVPVESADIKKEMERLQWPELEGDTAPSALVPKACQSLQKQVAKLEAMVNACKMKDKLDTSIQALVSHDEQLMDQHGEGILEGGYTRESRLPAVEQKEKKPTRKAPGQAVAKKAASKAKAKVKAKAKATACSDN</sequence>
<dbReference type="EMBL" id="CAMXCT010006813">
    <property type="protein sequence ID" value="CAI4020488.1"/>
    <property type="molecule type" value="Genomic_DNA"/>
</dbReference>
<feature type="compositionally biased region" description="Basic and acidic residues" evidence="1">
    <location>
        <begin position="244"/>
        <end position="258"/>
    </location>
</feature>
<comment type="caution">
    <text evidence="2">The sequence shown here is derived from an EMBL/GenBank/DDBJ whole genome shotgun (WGS) entry which is preliminary data.</text>
</comment>
<dbReference type="Proteomes" id="UP001152797">
    <property type="component" value="Unassembled WGS sequence"/>
</dbReference>
<feature type="compositionally biased region" description="Basic and acidic residues" evidence="1">
    <location>
        <begin position="225"/>
        <end position="237"/>
    </location>
</feature>
<feature type="compositionally biased region" description="Basic and acidic residues" evidence="1">
    <location>
        <begin position="182"/>
        <end position="218"/>
    </location>
</feature>
<keyword evidence="4" id="KW-1185">Reference proteome</keyword>
<reference evidence="2" key="1">
    <citation type="submission" date="2022-10" db="EMBL/GenBank/DDBJ databases">
        <authorList>
            <person name="Chen Y."/>
            <person name="Dougan E. K."/>
            <person name="Chan C."/>
            <person name="Rhodes N."/>
            <person name="Thang M."/>
        </authorList>
    </citation>
    <scope>NUCLEOTIDE SEQUENCE</scope>
</reference>
<protein>
    <submittedName>
        <fullName evidence="2">Uncharacterized protein</fullName>
    </submittedName>
</protein>
<organism evidence="2">
    <name type="scientific">Cladocopium goreaui</name>
    <dbReference type="NCBI Taxonomy" id="2562237"/>
    <lineage>
        <taxon>Eukaryota</taxon>
        <taxon>Sar</taxon>
        <taxon>Alveolata</taxon>
        <taxon>Dinophyceae</taxon>
        <taxon>Suessiales</taxon>
        <taxon>Symbiodiniaceae</taxon>
        <taxon>Cladocopium</taxon>
    </lineage>
</organism>
<proteinExistence type="predicted"/>
<name>A0A9P1GTE6_9DINO</name>
<accession>A0A9P1GTE6</accession>
<gene>
    <name evidence="2" type="ORF">C1SCF055_LOCUS44902</name>
</gene>
<feature type="region of interest" description="Disordered" evidence="1">
    <location>
        <begin position="834"/>
        <end position="869"/>
    </location>
</feature>
<feature type="region of interest" description="Disordered" evidence="1">
    <location>
        <begin position="27"/>
        <end position="308"/>
    </location>
</feature>
<feature type="compositionally biased region" description="Basic and acidic residues" evidence="1">
    <location>
        <begin position="834"/>
        <end position="850"/>
    </location>
</feature>
<feature type="region of interest" description="Disordered" evidence="1">
    <location>
        <begin position="547"/>
        <end position="580"/>
    </location>
</feature>
<reference evidence="3 4" key="2">
    <citation type="submission" date="2024-05" db="EMBL/GenBank/DDBJ databases">
        <authorList>
            <person name="Chen Y."/>
            <person name="Shah S."/>
            <person name="Dougan E. K."/>
            <person name="Thang M."/>
            <person name="Chan C."/>
        </authorList>
    </citation>
    <scope>NUCLEOTIDE SEQUENCE [LARGE SCALE GENOMIC DNA]</scope>
</reference>
<evidence type="ECO:0000256" key="1">
    <source>
        <dbReference type="SAM" id="MobiDB-lite"/>
    </source>
</evidence>
<dbReference type="EMBL" id="CAMXCT020006813">
    <property type="protein sequence ID" value="CAL1173863.1"/>
    <property type="molecule type" value="Genomic_DNA"/>
</dbReference>
<evidence type="ECO:0000313" key="4">
    <source>
        <dbReference type="Proteomes" id="UP001152797"/>
    </source>
</evidence>
<feature type="compositionally biased region" description="Pro residues" evidence="1">
    <location>
        <begin position="269"/>
        <end position="281"/>
    </location>
</feature>
<evidence type="ECO:0000313" key="2">
    <source>
        <dbReference type="EMBL" id="CAI4020488.1"/>
    </source>
</evidence>
<dbReference type="EMBL" id="CAMXCT030006813">
    <property type="protein sequence ID" value="CAL4807800.1"/>
    <property type="molecule type" value="Genomic_DNA"/>
</dbReference>
<dbReference type="AlphaFoldDB" id="A0A9P1GTE6"/>
<feature type="compositionally biased region" description="Basic and acidic residues" evidence="1">
    <location>
        <begin position="147"/>
        <end position="166"/>
    </location>
</feature>